<dbReference type="Pfam" id="PF08894">
    <property type="entry name" value="DUF1838"/>
    <property type="match status" value="1"/>
</dbReference>
<organism evidence="1 2">
    <name type="scientific">Temperatibacter marinus</name>
    <dbReference type="NCBI Taxonomy" id="1456591"/>
    <lineage>
        <taxon>Bacteria</taxon>
        <taxon>Pseudomonadati</taxon>
        <taxon>Pseudomonadota</taxon>
        <taxon>Alphaproteobacteria</taxon>
        <taxon>Kordiimonadales</taxon>
        <taxon>Temperatibacteraceae</taxon>
        <taxon>Temperatibacter</taxon>
    </lineage>
</organism>
<name>A0AA52HBC3_9PROT</name>
<sequence>MKSIKSIVQSVLGIAATTSMLTTSIQADQYDLSNPEDALAVNRKVQCSTIDSKPVFYTWEGYALGRRMGEADKRLFKVMGMNVRQCGSLDGGKKGKGYRMVTREIMLYLDMKTGKPLDKWQNPYTGKEVDVIHVANDPVNSRPSYPYNAKGEPAYRFFGRFQENNWFMTFPVPLFYHNVLAGEYQKYVGNAYHATEMFNFMGEKDSLLDKSTDTDMGAKVGWVRLSTWLPWMEMQGREGIIYFQAAGGKVSGFEGLPKVMQDYINKVEPAYKAPPPLDDDRENETSWTYFKKKLVGGKLKRGGH</sequence>
<accession>A0AA52HBC3</accession>
<keyword evidence="2" id="KW-1185">Reference proteome</keyword>
<dbReference type="KEGG" id="tmk:QGN29_03765"/>
<evidence type="ECO:0000313" key="1">
    <source>
        <dbReference type="EMBL" id="WND03488.1"/>
    </source>
</evidence>
<dbReference type="Proteomes" id="UP001268683">
    <property type="component" value="Chromosome"/>
</dbReference>
<gene>
    <name evidence="1" type="ORF">QGN29_03765</name>
</gene>
<reference evidence="1" key="1">
    <citation type="submission" date="2023-04" db="EMBL/GenBank/DDBJ databases">
        <title>Complete genome sequence of Temperatibacter marinus.</title>
        <authorList>
            <person name="Rong J.-C."/>
            <person name="Yi M.-L."/>
            <person name="Zhao Q."/>
        </authorList>
    </citation>
    <scope>NUCLEOTIDE SEQUENCE</scope>
    <source>
        <strain evidence="1">NBRC 110045</strain>
    </source>
</reference>
<dbReference type="InterPro" id="IPR014990">
    <property type="entry name" value="DUF1838"/>
</dbReference>
<evidence type="ECO:0000313" key="2">
    <source>
        <dbReference type="Proteomes" id="UP001268683"/>
    </source>
</evidence>
<protein>
    <submittedName>
        <fullName evidence="1">DUF1838 family protein</fullName>
    </submittedName>
</protein>
<proteinExistence type="predicted"/>
<dbReference type="EMBL" id="CP123872">
    <property type="protein sequence ID" value="WND03488.1"/>
    <property type="molecule type" value="Genomic_DNA"/>
</dbReference>
<dbReference type="AlphaFoldDB" id="A0AA52HBC3"/>
<dbReference type="RefSeq" id="WP_310799341.1">
    <property type="nucleotide sequence ID" value="NZ_CP123872.1"/>
</dbReference>